<evidence type="ECO:0000313" key="1">
    <source>
        <dbReference type="EMBL" id="KAL2727718.1"/>
    </source>
</evidence>
<proteinExistence type="predicted"/>
<gene>
    <name evidence="1" type="ORF">V1477_016994</name>
</gene>
<reference evidence="1 2" key="1">
    <citation type="journal article" date="2024" name="Ann. Entomol. Soc. Am.">
        <title>Genomic analyses of the southern and eastern yellowjacket wasps (Hymenoptera: Vespidae) reveal evolutionary signatures of social life.</title>
        <authorList>
            <person name="Catto M.A."/>
            <person name="Caine P.B."/>
            <person name="Orr S.E."/>
            <person name="Hunt B.G."/>
            <person name="Goodisman M.A.D."/>
        </authorList>
    </citation>
    <scope>NUCLEOTIDE SEQUENCE [LARGE SCALE GENOMIC DNA]</scope>
    <source>
        <strain evidence="1">232</strain>
        <tissue evidence="1">Head and thorax</tissue>
    </source>
</reference>
<dbReference type="AlphaFoldDB" id="A0ABD2B4S7"/>
<comment type="caution">
    <text evidence="1">The sequence shown here is derived from an EMBL/GenBank/DDBJ whole genome shotgun (WGS) entry which is preliminary data.</text>
</comment>
<accession>A0ABD2B4S7</accession>
<name>A0ABD2B4S7_VESMC</name>
<protein>
    <submittedName>
        <fullName evidence="1">Uncharacterized protein</fullName>
    </submittedName>
</protein>
<organism evidence="1 2">
    <name type="scientific">Vespula maculifrons</name>
    <name type="common">Eastern yellow jacket</name>
    <name type="synonym">Wasp</name>
    <dbReference type="NCBI Taxonomy" id="7453"/>
    <lineage>
        <taxon>Eukaryota</taxon>
        <taxon>Metazoa</taxon>
        <taxon>Ecdysozoa</taxon>
        <taxon>Arthropoda</taxon>
        <taxon>Hexapoda</taxon>
        <taxon>Insecta</taxon>
        <taxon>Pterygota</taxon>
        <taxon>Neoptera</taxon>
        <taxon>Endopterygota</taxon>
        <taxon>Hymenoptera</taxon>
        <taxon>Apocrita</taxon>
        <taxon>Aculeata</taxon>
        <taxon>Vespoidea</taxon>
        <taxon>Vespidae</taxon>
        <taxon>Vespinae</taxon>
        <taxon>Vespula</taxon>
    </lineage>
</organism>
<keyword evidence="2" id="KW-1185">Reference proteome</keyword>
<dbReference type="EMBL" id="JAYRBN010000100">
    <property type="protein sequence ID" value="KAL2727718.1"/>
    <property type="molecule type" value="Genomic_DNA"/>
</dbReference>
<evidence type="ECO:0000313" key="2">
    <source>
        <dbReference type="Proteomes" id="UP001607303"/>
    </source>
</evidence>
<dbReference type="Proteomes" id="UP001607303">
    <property type="component" value="Unassembled WGS sequence"/>
</dbReference>
<sequence>MNPREPRVLPSNAMSFAQTPRFSDFLIDLWLHTDCWTTRFLKKPDACWLAIALMSENANFEASRKSLVIFVNECRSSLNTPRKGG</sequence>